<feature type="region of interest" description="Disordered" evidence="2">
    <location>
        <begin position="471"/>
        <end position="492"/>
    </location>
</feature>
<dbReference type="EMBL" id="JBHSLN010000020">
    <property type="protein sequence ID" value="MFC5297402.1"/>
    <property type="molecule type" value="Genomic_DNA"/>
</dbReference>
<dbReference type="Pfam" id="PF00753">
    <property type="entry name" value="Lactamase_B"/>
    <property type="match status" value="1"/>
</dbReference>
<dbReference type="RefSeq" id="WP_343924111.1">
    <property type="nucleotide sequence ID" value="NZ_BAAAIR010000038.1"/>
</dbReference>
<dbReference type="CDD" id="cd07724">
    <property type="entry name" value="POD-like_MBL-fold"/>
    <property type="match status" value="1"/>
</dbReference>
<gene>
    <name evidence="4" type="ORF">ACFPK8_07745</name>
</gene>
<dbReference type="Pfam" id="PF00581">
    <property type="entry name" value="Rhodanese"/>
    <property type="match status" value="1"/>
</dbReference>
<accession>A0ABW0FDD4</accession>
<sequence length="492" mass="51991">MLLERFFETDLAQASYLIASTDAGRAVVVDPRRDVQGYLDLAAKHGVSITDVTETHIHADYLSGTRELAAATGATIHVSGHGGADWSYGYDAHLLHDGDEIAVGEVRLRALHTPGHTPEHLSFLVTDGSVADEPGYLLSGDFIFAGDLGRPDLLDEVAGGVDTREDSARTMFASLRDRFVTLPDHLQVFPGHGAGSACGKSLGAVPSTSVGYEKRFAWWAPFVAAGDEAGFMDQLLGGQPEAHAYFARMKRQNRDGPAVRGAVEPLPELDPADVASALASGAAVLLDTRSLEEVHSGAVIGALTVPATASRSTYAAWTFDPEREDTSVILLARDDDQAQELRDNLLRVGIDAVAGYVTALGDLPGFVPEIVAPADLEGHRHDLVLDVRGRDEHADGAVPGSQQLHGGRALWELEELPEGGRIVVYCQSGLRAGVVSSALRRAGYDIVELEGSYAGWSRWADAAGTEAAETEAAGVGTTTEAAAGAEDVVDAR</sequence>
<dbReference type="CDD" id="cd00158">
    <property type="entry name" value="RHOD"/>
    <property type="match status" value="1"/>
</dbReference>
<dbReference type="Proteomes" id="UP001595937">
    <property type="component" value="Unassembled WGS sequence"/>
</dbReference>
<feature type="domain" description="Rhodanese" evidence="3">
    <location>
        <begin position="378"/>
        <end position="465"/>
    </location>
</feature>
<proteinExistence type="predicted"/>
<dbReference type="InterPro" id="IPR044528">
    <property type="entry name" value="POD-like_MBL-fold"/>
</dbReference>
<dbReference type="SMART" id="SM00849">
    <property type="entry name" value="Lactamase_B"/>
    <property type="match status" value="1"/>
</dbReference>
<evidence type="ECO:0000259" key="3">
    <source>
        <dbReference type="PROSITE" id="PS50206"/>
    </source>
</evidence>
<dbReference type="PANTHER" id="PTHR43084">
    <property type="entry name" value="PERSULFIDE DIOXYGENASE ETHE1"/>
    <property type="match status" value="1"/>
</dbReference>
<dbReference type="InterPro" id="IPR036873">
    <property type="entry name" value="Rhodanese-like_dom_sf"/>
</dbReference>
<dbReference type="InterPro" id="IPR001279">
    <property type="entry name" value="Metallo-B-lactamas"/>
</dbReference>
<dbReference type="PANTHER" id="PTHR43084:SF1">
    <property type="entry name" value="PERSULFIDE DIOXYGENASE ETHE1, MITOCHONDRIAL"/>
    <property type="match status" value="1"/>
</dbReference>
<organism evidence="4 5">
    <name type="scientific">Brachybacterium tyrofermentans</name>
    <dbReference type="NCBI Taxonomy" id="47848"/>
    <lineage>
        <taxon>Bacteria</taxon>
        <taxon>Bacillati</taxon>
        <taxon>Actinomycetota</taxon>
        <taxon>Actinomycetes</taxon>
        <taxon>Micrococcales</taxon>
        <taxon>Dermabacteraceae</taxon>
        <taxon>Brachybacterium</taxon>
    </lineage>
</organism>
<evidence type="ECO:0000313" key="5">
    <source>
        <dbReference type="Proteomes" id="UP001595937"/>
    </source>
</evidence>
<dbReference type="InterPro" id="IPR051682">
    <property type="entry name" value="Mito_Persulfide_Diox"/>
</dbReference>
<dbReference type="PROSITE" id="PS50206">
    <property type="entry name" value="RHODANESE_3"/>
    <property type="match status" value="1"/>
</dbReference>
<dbReference type="SMART" id="SM00450">
    <property type="entry name" value="RHOD"/>
    <property type="match status" value="1"/>
</dbReference>
<evidence type="ECO:0000256" key="1">
    <source>
        <dbReference type="ARBA" id="ARBA00022723"/>
    </source>
</evidence>
<dbReference type="InterPro" id="IPR036866">
    <property type="entry name" value="RibonucZ/Hydroxyglut_hydro"/>
</dbReference>
<dbReference type="Gene3D" id="3.40.250.10">
    <property type="entry name" value="Rhodanese-like domain"/>
    <property type="match status" value="2"/>
</dbReference>
<protein>
    <submittedName>
        <fullName evidence="4">Rhodanese-like domain-containing protein</fullName>
    </submittedName>
</protein>
<comment type="caution">
    <text evidence="4">The sequence shown here is derived from an EMBL/GenBank/DDBJ whole genome shotgun (WGS) entry which is preliminary data.</text>
</comment>
<name>A0ABW0FDD4_9MICO</name>
<keyword evidence="5" id="KW-1185">Reference proteome</keyword>
<reference evidence="5" key="1">
    <citation type="journal article" date="2019" name="Int. J. Syst. Evol. Microbiol.">
        <title>The Global Catalogue of Microorganisms (GCM) 10K type strain sequencing project: providing services to taxonomists for standard genome sequencing and annotation.</title>
        <authorList>
            <consortium name="The Broad Institute Genomics Platform"/>
            <consortium name="The Broad Institute Genome Sequencing Center for Infectious Disease"/>
            <person name="Wu L."/>
            <person name="Ma J."/>
        </authorList>
    </citation>
    <scope>NUCLEOTIDE SEQUENCE [LARGE SCALE GENOMIC DNA]</scope>
    <source>
        <strain evidence="5">CGMCC 1.16455</strain>
    </source>
</reference>
<dbReference type="SUPFAM" id="SSF52821">
    <property type="entry name" value="Rhodanese/Cell cycle control phosphatase"/>
    <property type="match status" value="2"/>
</dbReference>
<evidence type="ECO:0000256" key="2">
    <source>
        <dbReference type="SAM" id="MobiDB-lite"/>
    </source>
</evidence>
<feature type="compositionally biased region" description="Low complexity" evidence="2">
    <location>
        <begin position="471"/>
        <end position="486"/>
    </location>
</feature>
<dbReference type="Gene3D" id="3.60.15.10">
    <property type="entry name" value="Ribonuclease Z/Hydroxyacylglutathione hydrolase-like"/>
    <property type="match status" value="1"/>
</dbReference>
<dbReference type="SUPFAM" id="SSF56281">
    <property type="entry name" value="Metallo-hydrolase/oxidoreductase"/>
    <property type="match status" value="1"/>
</dbReference>
<evidence type="ECO:0000313" key="4">
    <source>
        <dbReference type="EMBL" id="MFC5297402.1"/>
    </source>
</evidence>
<keyword evidence="1" id="KW-0479">Metal-binding</keyword>
<dbReference type="InterPro" id="IPR001763">
    <property type="entry name" value="Rhodanese-like_dom"/>
</dbReference>
<dbReference type="GeneID" id="303297433"/>